<evidence type="ECO:0000313" key="3">
    <source>
        <dbReference type="EMBL" id="GCF06919.1"/>
    </source>
</evidence>
<dbReference type="Proteomes" id="UP000322530">
    <property type="component" value="Unassembled WGS sequence"/>
</dbReference>
<dbReference type="PANTHER" id="PTHR43798:SF31">
    <property type="entry name" value="AB HYDROLASE SUPERFAMILY PROTEIN YCLE"/>
    <property type="match status" value="1"/>
</dbReference>
<proteinExistence type="predicted"/>
<dbReference type="Gene3D" id="3.40.50.1820">
    <property type="entry name" value="alpha/beta hydrolase"/>
    <property type="match status" value="1"/>
</dbReference>
<accession>A0A5A5T7J7</accession>
<evidence type="ECO:0000259" key="2">
    <source>
        <dbReference type="Pfam" id="PF00561"/>
    </source>
</evidence>
<dbReference type="InterPro" id="IPR000073">
    <property type="entry name" value="AB_hydrolase_1"/>
</dbReference>
<keyword evidence="1 3" id="KW-0378">Hydrolase</keyword>
<dbReference type="PANTHER" id="PTHR43798">
    <property type="entry name" value="MONOACYLGLYCEROL LIPASE"/>
    <property type="match status" value="1"/>
</dbReference>
<evidence type="ECO:0000313" key="4">
    <source>
        <dbReference type="Proteomes" id="UP000322530"/>
    </source>
</evidence>
<dbReference type="EMBL" id="BIXY01000004">
    <property type="protein sequence ID" value="GCF06919.1"/>
    <property type="molecule type" value="Genomic_DNA"/>
</dbReference>
<sequence length="283" mass="32094">MKLAPKYKGRSIEGVGGTRLFVEEHGDPSKPAILWIHGICQSRLAWDRQFEDENLSAQYHLIRLDLRGHGLSDKPTDLREYQNSKIWADDIQAVIDTLHLHKPFLVGWSYAGHILCDYVQCWGQDNLSGLIFVDAASDAGREEVLPLFGGDFLQLIPGFLFPDYAQWMTALQQFVDLMTYEGVDPQTFYQMVGFGAVTLPATRQGMLMREMDNRAVLESITIPTLLLHGRNDRVILSAASDYIARYIPHTSRIVYDQCGHAPFLEQASQFNRDVAAFLQQVYP</sequence>
<evidence type="ECO:0000256" key="1">
    <source>
        <dbReference type="ARBA" id="ARBA00022801"/>
    </source>
</evidence>
<gene>
    <name evidence="3" type="ORF">KDI_04830</name>
</gene>
<dbReference type="PRINTS" id="PR00111">
    <property type="entry name" value="ABHYDROLASE"/>
</dbReference>
<dbReference type="InterPro" id="IPR029058">
    <property type="entry name" value="AB_hydrolase_fold"/>
</dbReference>
<dbReference type="AlphaFoldDB" id="A0A5A5T7J7"/>
<dbReference type="GO" id="GO:0016020">
    <property type="term" value="C:membrane"/>
    <property type="evidence" value="ECO:0007669"/>
    <property type="project" value="TreeGrafter"/>
</dbReference>
<comment type="caution">
    <text evidence="3">The sequence shown here is derived from an EMBL/GenBank/DDBJ whole genome shotgun (WGS) entry which is preliminary data.</text>
</comment>
<protein>
    <submittedName>
        <fullName evidence="3">Alpha/beta hydrolase</fullName>
    </submittedName>
</protein>
<dbReference type="GO" id="GO:0016787">
    <property type="term" value="F:hydrolase activity"/>
    <property type="evidence" value="ECO:0007669"/>
    <property type="project" value="UniProtKB-KW"/>
</dbReference>
<dbReference type="RefSeq" id="WP_149399971.1">
    <property type="nucleotide sequence ID" value="NZ_BIXY01000004.1"/>
</dbReference>
<feature type="domain" description="AB hydrolase-1" evidence="2">
    <location>
        <begin position="31"/>
        <end position="265"/>
    </location>
</feature>
<dbReference type="InterPro" id="IPR050266">
    <property type="entry name" value="AB_hydrolase_sf"/>
</dbReference>
<dbReference type="SUPFAM" id="SSF53474">
    <property type="entry name" value="alpha/beta-Hydrolases"/>
    <property type="match status" value="1"/>
</dbReference>
<name>A0A5A5T7J7_9CHLR</name>
<keyword evidence="4" id="KW-1185">Reference proteome</keyword>
<reference evidence="3 4" key="1">
    <citation type="submission" date="2019-01" db="EMBL/GenBank/DDBJ databases">
        <title>Draft genome sequence of Dictyobacter sp. Uno17.</title>
        <authorList>
            <person name="Wang C.M."/>
            <person name="Zheng Y."/>
            <person name="Sakai Y."/>
            <person name="Abe K."/>
            <person name="Yokota A."/>
            <person name="Yabe S."/>
        </authorList>
    </citation>
    <scope>NUCLEOTIDE SEQUENCE [LARGE SCALE GENOMIC DNA]</scope>
    <source>
        <strain evidence="3 4">Uno17</strain>
    </source>
</reference>
<dbReference type="Pfam" id="PF00561">
    <property type="entry name" value="Abhydrolase_1"/>
    <property type="match status" value="1"/>
</dbReference>
<organism evidence="3 4">
    <name type="scientific">Dictyobacter arantiisoli</name>
    <dbReference type="NCBI Taxonomy" id="2014874"/>
    <lineage>
        <taxon>Bacteria</taxon>
        <taxon>Bacillati</taxon>
        <taxon>Chloroflexota</taxon>
        <taxon>Ktedonobacteria</taxon>
        <taxon>Ktedonobacterales</taxon>
        <taxon>Dictyobacteraceae</taxon>
        <taxon>Dictyobacter</taxon>
    </lineage>
</organism>
<dbReference type="OrthoDB" id="9775557at2"/>